<keyword evidence="6" id="KW-0949">S-adenosyl-L-methionine</keyword>
<keyword evidence="4 10" id="KW-0489">Methyltransferase</keyword>
<dbReference type="InterPro" id="IPR015947">
    <property type="entry name" value="PUA-like_sf"/>
</dbReference>
<dbReference type="EMBL" id="RJUK01000001">
    <property type="protein sequence ID" value="ROQ21433.1"/>
    <property type="molecule type" value="Genomic_DNA"/>
</dbReference>
<dbReference type="Gene3D" id="3.30.750.80">
    <property type="entry name" value="RNA methyltransferase domain (HRMD) like"/>
    <property type="match status" value="1"/>
</dbReference>
<dbReference type="CDD" id="cd11572">
    <property type="entry name" value="RlmI_M_like"/>
    <property type="match status" value="1"/>
</dbReference>
<evidence type="ECO:0000256" key="2">
    <source>
        <dbReference type="ARBA" id="ARBA00022490"/>
    </source>
</evidence>
<dbReference type="RefSeq" id="WP_123638438.1">
    <property type="nucleotide sequence ID" value="NZ_RJUK01000001.1"/>
</dbReference>
<comment type="caution">
    <text evidence="10">The sequence shown here is derived from an EMBL/GenBank/DDBJ whole genome shotgun (WGS) entry which is preliminary data.</text>
</comment>
<name>A0A3N1NZ13_9GAMM</name>
<dbReference type="PROSITE" id="PS50890">
    <property type="entry name" value="PUA"/>
    <property type="match status" value="1"/>
</dbReference>
<evidence type="ECO:0000256" key="7">
    <source>
        <dbReference type="ARBA" id="ARBA00038091"/>
    </source>
</evidence>
<organism evidence="10 11">
    <name type="scientific">Marinimicrobium koreense</name>
    <dbReference type="NCBI Taxonomy" id="306545"/>
    <lineage>
        <taxon>Bacteria</taxon>
        <taxon>Pseudomonadati</taxon>
        <taxon>Pseudomonadota</taxon>
        <taxon>Gammaproteobacteria</taxon>
        <taxon>Cellvibrionales</taxon>
        <taxon>Cellvibrionaceae</taxon>
        <taxon>Marinimicrobium</taxon>
    </lineage>
</organism>
<dbReference type="PANTHER" id="PTHR42873">
    <property type="entry name" value="RIBOSOMAL RNA LARGE SUBUNIT METHYLTRANSFERASE"/>
    <property type="match status" value="1"/>
</dbReference>
<dbReference type="GO" id="GO:0005737">
    <property type="term" value="C:cytoplasm"/>
    <property type="evidence" value="ECO:0007669"/>
    <property type="project" value="UniProtKB-SubCell"/>
</dbReference>
<dbReference type="GO" id="GO:0032259">
    <property type="term" value="P:methylation"/>
    <property type="evidence" value="ECO:0007669"/>
    <property type="project" value="UniProtKB-KW"/>
</dbReference>
<dbReference type="InterPro" id="IPR036974">
    <property type="entry name" value="PUA_sf"/>
</dbReference>
<dbReference type="InterPro" id="IPR019614">
    <property type="entry name" value="SAM-dep_methyl-trfase"/>
</dbReference>
<dbReference type="Gene3D" id="2.30.130.10">
    <property type="entry name" value="PUA domain"/>
    <property type="match status" value="1"/>
</dbReference>
<comment type="similarity">
    <text evidence="7">Belongs to the methyltransferase superfamily. RlmI family.</text>
</comment>
<evidence type="ECO:0000256" key="1">
    <source>
        <dbReference type="ARBA" id="ARBA00004496"/>
    </source>
</evidence>
<keyword evidence="5 10" id="KW-0808">Transferase</keyword>
<evidence type="ECO:0000256" key="5">
    <source>
        <dbReference type="ARBA" id="ARBA00022679"/>
    </source>
</evidence>
<evidence type="ECO:0000256" key="6">
    <source>
        <dbReference type="ARBA" id="ARBA00022691"/>
    </source>
</evidence>
<keyword evidence="11" id="KW-1185">Reference proteome</keyword>
<dbReference type="CDD" id="cd21153">
    <property type="entry name" value="PUA_RlmI"/>
    <property type="match status" value="1"/>
</dbReference>
<dbReference type="Pfam" id="PF10672">
    <property type="entry name" value="Methyltrans_SAM"/>
    <property type="match status" value="1"/>
</dbReference>
<evidence type="ECO:0000256" key="3">
    <source>
        <dbReference type="ARBA" id="ARBA00022552"/>
    </source>
</evidence>
<feature type="domain" description="RlmI-like PUA" evidence="9">
    <location>
        <begin position="6"/>
        <end position="71"/>
    </location>
</feature>
<reference evidence="10 11" key="1">
    <citation type="submission" date="2018-11" db="EMBL/GenBank/DDBJ databases">
        <title>Genomic Encyclopedia of Type Strains, Phase IV (KMG-IV): sequencing the most valuable type-strain genomes for metagenomic binning, comparative biology and taxonomic classification.</title>
        <authorList>
            <person name="Goeker M."/>
        </authorList>
    </citation>
    <scope>NUCLEOTIDE SEQUENCE [LARGE SCALE GENOMIC DNA]</scope>
    <source>
        <strain evidence="10 11">DSM 16974</strain>
    </source>
</reference>
<dbReference type="GO" id="GO:0003723">
    <property type="term" value="F:RNA binding"/>
    <property type="evidence" value="ECO:0007669"/>
    <property type="project" value="InterPro"/>
</dbReference>
<evidence type="ECO:0000256" key="4">
    <source>
        <dbReference type="ARBA" id="ARBA00022603"/>
    </source>
</evidence>
<dbReference type="GO" id="GO:0006364">
    <property type="term" value="P:rRNA processing"/>
    <property type="evidence" value="ECO:0007669"/>
    <property type="project" value="UniProtKB-KW"/>
</dbReference>
<dbReference type="Pfam" id="PF17785">
    <property type="entry name" value="PUA_3"/>
    <property type="match status" value="1"/>
</dbReference>
<dbReference type="SUPFAM" id="SSF53335">
    <property type="entry name" value="S-adenosyl-L-methionine-dependent methyltransferases"/>
    <property type="match status" value="1"/>
</dbReference>
<sequence>MSLPPLQLKKNTDRRLKRGHLWIYSNEVDVAKTPLKAFQPGDQALVLASTGKALGVAVVNPAGLICARLVNRDPEQPLSKSLLVHRINQALALRDAFFPGPYYRLIYGDSDLLPGLVVDRFGDYLVVQIASAGMERHKADIIEALVQCLKPAGILLDNDHGARELEGLARYQEVAHGTMPDTLELVENGARFRIPVGQGQKTGWFYDHRDNRARLQGWCRDRRVLDVFSYMGGWGVAAANAGAREVVCVDASATALDGVATNAELNGVADRVSALQGKAIDVLKALIADGETFDVVVLDPPAFIKRRKDQKAGEAAYRHINELAIRLLGRDGLLVSASCSMHLARESLTDIVRGAGRHLDRHVQIIAQGGQGADHPVHPAIPETDYLKAVFVRVYLP</sequence>
<evidence type="ECO:0000259" key="9">
    <source>
        <dbReference type="Pfam" id="PF17785"/>
    </source>
</evidence>
<dbReference type="CDD" id="cd02440">
    <property type="entry name" value="AdoMet_MTases"/>
    <property type="match status" value="1"/>
</dbReference>
<dbReference type="InterPro" id="IPR041532">
    <property type="entry name" value="RlmI-like_PUA"/>
</dbReference>
<dbReference type="GO" id="GO:0008168">
    <property type="term" value="F:methyltransferase activity"/>
    <property type="evidence" value="ECO:0007669"/>
    <property type="project" value="UniProtKB-KW"/>
</dbReference>
<proteinExistence type="inferred from homology"/>
<dbReference type="InterPro" id="IPR029063">
    <property type="entry name" value="SAM-dependent_MTases_sf"/>
</dbReference>
<protein>
    <submittedName>
        <fullName evidence="10">SAM-dependent methyltransferase</fullName>
    </submittedName>
</protein>
<accession>A0A3N1NZ13</accession>
<feature type="domain" description="S-adenosylmethionine-dependent methyltransferase" evidence="8">
    <location>
        <begin position="177"/>
        <end position="307"/>
    </location>
</feature>
<keyword evidence="2" id="KW-0963">Cytoplasm</keyword>
<evidence type="ECO:0000259" key="8">
    <source>
        <dbReference type="Pfam" id="PF10672"/>
    </source>
</evidence>
<gene>
    <name evidence="10" type="ORF">EDC38_2057</name>
</gene>
<evidence type="ECO:0000313" key="10">
    <source>
        <dbReference type="EMBL" id="ROQ21433.1"/>
    </source>
</evidence>
<dbReference type="PANTHER" id="PTHR42873:SF1">
    <property type="entry name" value="S-ADENOSYLMETHIONINE-DEPENDENT METHYLTRANSFERASE DOMAIN-CONTAINING PROTEIN"/>
    <property type="match status" value="1"/>
</dbReference>
<dbReference type="Proteomes" id="UP000273643">
    <property type="component" value="Unassembled WGS sequence"/>
</dbReference>
<dbReference type="Gene3D" id="3.40.50.150">
    <property type="entry name" value="Vaccinia Virus protein VP39"/>
    <property type="match status" value="1"/>
</dbReference>
<evidence type="ECO:0000313" key="11">
    <source>
        <dbReference type="Proteomes" id="UP000273643"/>
    </source>
</evidence>
<dbReference type="SUPFAM" id="SSF88697">
    <property type="entry name" value="PUA domain-like"/>
    <property type="match status" value="1"/>
</dbReference>
<comment type="subcellular location">
    <subcellularLocation>
        <location evidence="1">Cytoplasm</location>
    </subcellularLocation>
</comment>
<dbReference type="AlphaFoldDB" id="A0A3N1NZ13"/>
<dbReference type="OrthoDB" id="9805492at2"/>
<keyword evidence="3" id="KW-0698">rRNA processing</keyword>